<reference evidence="5" key="1">
    <citation type="submission" date="2022-07" db="EMBL/GenBank/DDBJ databases">
        <title>Genome sequencing of Photobacterium atrarenae GJH2-4.</title>
        <authorList>
            <person name="Park S.-J."/>
        </authorList>
    </citation>
    <scope>NUCLEOTIDE SEQUENCE</scope>
    <source>
        <strain evidence="5">GJH2-4</strain>
    </source>
</reference>
<evidence type="ECO:0000313" key="6">
    <source>
        <dbReference type="Proteomes" id="UP001057998"/>
    </source>
</evidence>
<dbReference type="SUPFAM" id="SSF74650">
    <property type="entry name" value="Galactose mutarotase-like"/>
    <property type="match status" value="1"/>
</dbReference>
<evidence type="ECO:0000256" key="2">
    <source>
        <dbReference type="ARBA" id="ARBA00005866"/>
    </source>
</evidence>
<keyword evidence="3 4" id="KW-0413">Isomerase</keyword>
<sequence>MDLRNLSTISVLSDAITVCEYQGLKVLRVSHPQAEAAISLHGGHLICYQPTDEQAVIWLSEKAEFDHQKAIRGGIPVCWPWFGKAAAPSHGFARLSEWHLQEHRENETGVMISLRLEDSDATRTLWPHKFQNLLTFEIGRELRVSLTTTNTDSHHWSYSGALHTYFTVADIRDTLISGMGKHFLDSTQGNIACEGEKELHFSGETDRVYTSPKNPITIHDRRHQRQVQVSNEGHDSAVIWNPWQALSTSMTDMADTSFETMVCVEAAIHEFPVELAPGQSHTLSTQVRVQRN</sequence>
<dbReference type="RefSeq" id="WP_255388104.1">
    <property type="nucleotide sequence ID" value="NZ_CP101508.1"/>
</dbReference>
<keyword evidence="6" id="KW-1185">Reference proteome</keyword>
<dbReference type="InterPro" id="IPR014718">
    <property type="entry name" value="GH-type_carb-bd"/>
</dbReference>
<comment type="catalytic activity">
    <reaction evidence="1">
        <text>alpha-D-glucose 6-phosphate = beta-D-glucose 6-phosphate</text>
        <dbReference type="Rhea" id="RHEA:16249"/>
        <dbReference type="ChEBI" id="CHEBI:58225"/>
        <dbReference type="ChEBI" id="CHEBI:58247"/>
        <dbReference type="EC" id="5.1.3.15"/>
    </reaction>
</comment>
<dbReference type="InterPro" id="IPR008183">
    <property type="entry name" value="Aldose_1/G6P_1-epimerase"/>
</dbReference>
<dbReference type="InterPro" id="IPR011013">
    <property type="entry name" value="Gal_mutarotase_sf_dom"/>
</dbReference>
<evidence type="ECO:0000313" key="5">
    <source>
        <dbReference type="EMBL" id="UTV26894.1"/>
    </source>
</evidence>
<organism evidence="5 6">
    <name type="scientific">Photobacterium atrarenae</name>
    <dbReference type="NCBI Taxonomy" id="865757"/>
    <lineage>
        <taxon>Bacteria</taxon>
        <taxon>Pseudomonadati</taxon>
        <taxon>Pseudomonadota</taxon>
        <taxon>Gammaproteobacteria</taxon>
        <taxon>Vibrionales</taxon>
        <taxon>Vibrionaceae</taxon>
        <taxon>Photobacterium</taxon>
    </lineage>
</organism>
<dbReference type="PANTHER" id="PTHR11122">
    <property type="entry name" value="APOSPORY-ASSOCIATED PROTEIN C-RELATED"/>
    <property type="match status" value="1"/>
</dbReference>
<dbReference type="Pfam" id="PF01263">
    <property type="entry name" value="Aldose_epim"/>
    <property type="match status" value="1"/>
</dbReference>
<dbReference type="PANTHER" id="PTHR11122:SF13">
    <property type="entry name" value="GLUCOSE-6-PHOSPHATE 1-EPIMERASE"/>
    <property type="match status" value="1"/>
</dbReference>
<evidence type="ECO:0000256" key="4">
    <source>
        <dbReference type="PIRNR" id="PIRNR016020"/>
    </source>
</evidence>
<proteinExistence type="inferred from homology"/>
<comment type="similarity">
    <text evidence="2 4">Belongs to the glucose-6-phosphate 1-epimerase family.</text>
</comment>
<name>A0ABY5GCQ2_9GAMM</name>
<dbReference type="Gene3D" id="2.70.98.10">
    <property type="match status" value="1"/>
</dbReference>
<dbReference type="EMBL" id="CP101508">
    <property type="protein sequence ID" value="UTV26894.1"/>
    <property type="molecule type" value="Genomic_DNA"/>
</dbReference>
<evidence type="ECO:0000256" key="3">
    <source>
        <dbReference type="ARBA" id="ARBA00023235"/>
    </source>
</evidence>
<evidence type="ECO:0000256" key="1">
    <source>
        <dbReference type="ARBA" id="ARBA00001096"/>
    </source>
</evidence>
<gene>
    <name evidence="5" type="ORF">NNL38_11105</name>
</gene>
<dbReference type="InterPro" id="IPR025532">
    <property type="entry name" value="G6P_1-epimerase"/>
</dbReference>
<dbReference type="CDD" id="cd09020">
    <property type="entry name" value="D-hex-6-P-epi_like"/>
    <property type="match status" value="1"/>
</dbReference>
<accession>A0ABY5GCQ2</accession>
<protein>
    <recommendedName>
        <fullName evidence="4">Putative glucose-6-phosphate 1-epimerase</fullName>
        <ecNumber evidence="4">5.1.3.15</ecNumber>
    </recommendedName>
</protein>
<dbReference type="EC" id="5.1.3.15" evidence="4"/>
<dbReference type="Proteomes" id="UP001057998">
    <property type="component" value="Chromosome 1"/>
</dbReference>
<dbReference type="PIRSF" id="PIRSF016020">
    <property type="entry name" value="PHexose_mutarotase"/>
    <property type="match status" value="1"/>
</dbReference>